<feature type="chain" id="PRO_5004918169" evidence="2">
    <location>
        <begin position="20"/>
        <end position="123"/>
    </location>
</feature>
<keyword evidence="2" id="KW-0732">Signal</keyword>
<evidence type="ECO:0000256" key="2">
    <source>
        <dbReference type="SAM" id="SignalP"/>
    </source>
</evidence>
<dbReference type="InterPro" id="IPR012334">
    <property type="entry name" value="Pectin_lyas_fold"/>
</dbReference>
<reference evidence="3 4" key="1">
    <citation type="journal article" date="2014" name="Genome Announc.">
        <title>Draft genome sequence of Sclerotinia borealis, a psychrophilic plant pathogenic fungus.</title>
        <authorList>
            <person name="Mardanov A.V."/>
            <person name="Beletsky A.V."/>
            <person name="Kadnikov V.V."/>
            <person name="Ignatov A.N."/>
            <person name="Ravin N.V."/>
        </authorList>
    </citation>
    <scope>NUCLEOTIDE SEQUENCE [LARGE SCALE GENOMIC DNA]</scope>
    <source>
        <strain evidence="4">F-4157</strain>
    </source>
</reference>
<protein>
    <submittedName>
        <fullName evidence="3">Uncharacterized protein</fullName>
    </submittedName>
</protein>
<dbReference type="AlphaFoldDB" id="W9C8A6"/>
<dbReference type="Proteomes" id="UP000019487">
    <property type="component" value="Unassembled WGS sequence"/>
</dbReference>
<gene>
    <name evidence="3" type="ORF">SBOR_7543</name>
</gene>
<proteinExistence type="predicted"/>
<name>W9C8A6_SCLBF</name>
<dbReference type="Gene3D" id="2.160.20.10">
    <property type="entry name" value="Single-stranded right-handed beta-helix, Pectin lyase-like"/>
    <property type="match status" value="1"/>
</dbReference>
<evidence type="ECO:0000313" key="4">
    <source>
        <dbReference type="Proteomes" id="UP000019487"/>
    </source>
</evidence>
<accession>W9C8A6</accession>
<keyword evidence="4" id="KW-1185">Reference proteome</keyword>
<feature type="signal peptide" evidence="2">
    <location>
        <begin position="1"/>
        <end position="19"/>
    </location>
</feature>
<feature type="region of interest" description="Disordered" evidence="1">
    <location>
        <begin position="75"/>
        <end position="123"/>
    </location>
</feature>
<comment type="caution">
    <text evidence="3">The sequence shown here is derived from an EMBL/GenBank/DDBJ whole genome shotgun (WGS) entry which is preliminary data.</text>
</comment>
<dbReference type="SUPFAM" id="SSF51126">
    <property type="entry name" value="Pectin lyase-like"/>
    <property type="match status" value="1"/>
</dbReference>
<sequence length="123" mass="12799">MISIKTLAILLFSAMAVDAVTVVGKAEGFAASATGGGSALGASRANINQLVTWLSDGVARTIVLDKNLGLHWNPWAKNPRKAARPSLTPAPNAPDRIPLISMAGASPHQMPTKLSPSQLSLMM</sequence>
<dbReference type="EMBL" id="AYSA01000427">
    <property type="protein sequence ID" value="ESZ92086.1"/>
    <property type="molecule type" value="Genomic_DNA"/>
</dbReference>
<feature type="compositionally biased region" description="Polar residues" evidence="1">
    <location>
        <begin position="112"/>
        <end position="123"/>
    </location>
</feature>
<dbReference type="HOGENOM" id="CLU_2016541_0_0_1"/>
<evidence type="ECO:0000256" key="1">
    <source>
        <dbReference type="SAM" id="MobiDB-lite"/>
    </source>
</evidence>
<organism evidence="3 4">
    <name type="scientific">Sclerotinia borealis (strain F-4128)</name>
    <dbReference type="NCBI Taxonomy" id="1432307"/>
    <lineage>
        <taxon>Eukaryota</taxon>
        <taxon>Fungi</taxon>
        <taxon>Dikarya</taxon>
        <taxon>Ascomycota</taxon>
        <taxon>Pezizomycotina</taxon>
        <taxon>Leotiomycetes</taxon>
        <taxon>Helotiales</taxon>
        <taxon>Sclerotiniaceae</taxon>
        <taxon>Sclerotinia</taxon>
    </lineage>
</organism>
<evidence type="ECO:0000313" key="3">
    <source>
        <dbReference type="EMBL" id="ESZ92086.1"/>
    </source>
</evidence>
<dbReference type="InterPro" id="IPR011050">
    <property type="entry name" value="Pectin_lyase_fold/virulence"/>
</dbReference>